<reference evidence="2" key="1">
    <citation type="submission" date="2022-07" db="EMBL/GenBank/DDBJ databases">
        <authorList>
            <person name="Macas J."/>
            <person name="Novak P."/>
            <person name="Neumann P."/>
        </authorList>
    </citation>
    <scope>NUCLEOTIDE SEQUENCE</scope>
</reference>
<accession>A0A9P0ZMZ8</accession>
<proteinExistence type="predicted"/>
<evidence type="ECO:0000256" key="1">
    <source>
        <dbReference type="SAM" id="MobiDB-lite"/>
    </source>
</evidence>
<organism evidence="2 3">
    <name type="scientific">Cuscuta europaea</name>
    <name type="common">European dodder</name>
    <dbReference type="NCBI Taxonomy" id="41803"/>
    <lineage>
        <taxon>Eukaryota</taxon>
        <taxon>Viridiplantae</taxon>
        <taxon>Streptophyta</taxon>
        <taxon>Embryophyta</taxon>
        <taxon>Tracheophyta</taxon>
        <taxon>Spermatophyta</taxon>
        <taxon>Magnoliopsida</taxon>
        <taxon>eudicotyledons</taxon>
        <taxon>Gunneridae</taxon>
        <taxon>Pentapetalae</taxon>
        <taxon>asterids</taxon>
        <taxon>lamiids</taxon>
        <taxon>Solanales</taxon>
        <taxon>Convolvulaceae</taxon>
        <taxon>Cuscuteae</taxon>
        <taxon>Cuscuta</taxon>
        <taxon>Cuscuta subgen. Cuscuta</taxon>
    </lineage>
</organism>
<comment type="caution">
    <text evidence="2">The sequence shown here is derived from an EMBL/GenBank/DDBJ whole genome shotgun (WGS) entry which is preliminary data.</text>
</comment>
<protein>
    <submittedName>
        <fullName evidence="2">Uncharacterized protein</fullName>
    </submittedName>
</protein>
<feature type="region of interest" description="Disordered" evidence="1">
    <location>
        <begin position="1"/>
        <end position="80"/>
    </location>
</feature>
<feature type="compositionally biased region" description="Polar residues" evidence="1">
    <location>
        <begin position="52"/>
        <end position="64"/>
    </location>
</feature>
<dbReference type="EMBL" id="CAMAPE010000051">
    <property type="protein sequence ID" value="CAH9108145.1"/>
    <property type="molecule type" value="Genomic_DNA"/>
</dbReference>
<evidence type="ECO:0000313" key="2">
    <source>
        <dbReference type="EMBL" id="CAH9108145.1"/>
    </source>
</evidence>
<keyword evidence="3" id="KW-1185">Reference proteome</keyword>
<dbReference type="Proteomes" id="UP001152484">
    <property type="component" value="Unassembled WGS sequence"/>
</dbReference>
<sequence>METTVGAPSCSASSLTGGVPAASSFGGQQQQTRGGPGLRSGHRGRAAEGADDTSSSRSSANLPHTSVRDHSTTSRHLRGGELINKIIGDLDLYLLTIVLV</sequence>
<dbReference type="AlphaFoldDB" id="A0A9P0ZMZ8"/>
<name>A0A9P0ZMZ8_CUSEU</name>
<gene>
    <name evidence="2" type="ORF">CEURO_LOCUS18005</name>
</gene>
<evidence type="ECO:0000313" key="3">
    <source>
        <dbReference type="Proteomes" id="UP001152484"/>
    </source>
</evidence>